<gene>
    <name evidence="1" type="ORF">CDO51_09195</name>
</gene>
<evidence type="ECO:0008006" key="3">
    <source>
        <dbReference type="Google" id="ProtNLM"/>
    </source>
</evidence>
<reference evidence="1 2" key="1">
    <citation type="submission" date="2017-06" db="EMBL/GenBank/DDBJ databases">
        <title>Draft Genome Sequence of Natranaerobius trueperi halophilic, alkalithermophilic bacteria from soda lakes.</title>
        <authorList>
            <person name="Zhao B."/>
        </authorList>
    </citation>
    <scope>NUCLEOTIDE SEQUENCE [LARGE SCALE GENOMIC DNA]</scope>
    <source>
        <strain evidence="1 2">DSM 18760</strain>
    </source>
</reference>
<evidence type="ECO:0000313" key="2">
    <source>
        <dbReference type="Proteomes" id="UP000214588"/>
    </source>
</evidence>
<dbReference type="Pfam" id="PF09986">
    <property type="entry name" value="DUF2225"/>
    <property type="match status" value="1"/>
</dbReference>
<evidence type="ECO:0000313" key="1">
    <source>
        <dbReference type="EMBL" id="OWZ83305.1"/>
    </source>
</evidence>
<name>A0A226BWG2_9FIRM</name>
<dbReference type="Proteomes" id="UP000214588">
    <property type="component" value="Unassembled WGS sequence"/>
</dbReference>
<organism evidence="1 2">
    <name type="scientific">Natranaerobius trueperi</name>
    <dbReference type="NCBI Taxonomy" id="759412"/>
    <lineage>
        <taxon>Bacteria</taxon>
        <taxon>Bacillati</taxon>
        <taxon>Bacillota</taxon>
        <taxon>Clostridia</taxon>
        <taxon>Natranaerobiales</taxon>
        <taxon>Natranaerobiaceae</taxon>
        <taxon>Natranaerobius</taxon>
    </lineage>
</organism>
<protein>
    <recommendedName>
        <fullName evidence="3">DUF2225 domain-containing protein</fullName>
    </recommendedName>
</protein>
<dbReference type="InterPro" id="IPR018708">
    <property type="entry name" value="DUF2225"/>
</dbReference>
<dbReference type="EMBL" id="NIQC01000021">
    <property type="protein sequence ID" value="OWZ83305.1"/>
    <property type="molecule type" value="Genomic_DNA"/>
</dbReference>
<sequence>MNLKVMRGEIMSDVLYDKKLTCLLCKYKFKTKKVRHSRLRLIKEHSDFYREYEGINPNYYLVNVCPKCGYAYTDQFTSPKPSHKEEIEKKVSNNWVSRDFGIVRDFNMALDSLKLAVFCGQIQGEKYNILATLLLHTAWIYREQNDEQNEMRFLKLAREQFLKVYQEDTSKEVNLAKLLFLLGELSKRIGGSDEAVTWFSKLVSDRNIQDEKMITRARDQWMLIKKENDRTG</sequence>
<keyword evidence="2" id="KW-1185">Reference proteome</keyword>
<dbReference type="AlphaFoldDB" id="A0A226BWG2"/>
<accession>A0A226BWG2</accession>
<proteinExistence type="predicted"/>
<comment type="caution">
    <text evidence="1">The sequence shown here is derived from an EMBL/GenBank/DDBJ whole genome shotgun (WGS) entry which is preliminary data.</text>
</comment>